<dbReference type="InterPro" id="IPR009057">
    <property type="entry name" value="Homeodomain-like_sf"/>
</dbReference>
<protein>
    <recommendedName>
        <fullName evidence="1">Tc1-like transposase DDE domain-containing protein</fullName>
    </recommendedName>
</protein>
<feature type="domain" description="Tc1-like transposase DDE" evidence="1">
    <location>
        <begin position="87"/>
        <end position="159"/>
    </location>
</feature>
<dbReference type="InterPro" id="IPR038717">
    <property type="entry name" value="Tc1-like_DDE_dom"/>
</dbReference>
<dbReference type="SUPFAM" id="SSF46689">
    <property type="entry name" value="Homeodomain-like"/>
    <property type="match status" value="1"/>
</dbReference>
<sequence>MRSLIFKFVYEDFKPQREVARTLNIPKSTVDSIIKKFEETEQVSASTRGGARNTITTQHIKDRIIDLMNDDLTTNRREGHPSTIHIIRNHGWSTRGRTPNLTVRPRSSNITMILAMNGHNIVNSEAIRGSVHTEVFNIFLTATMNVLGQAEEFIFVLDNDLISRMNDDTCNVIPRHLENFIKHTESFYGA</sequence>
<dbReference type="Gene3D" id="1.10.10.10">
    <property type="entry name" value="Winged helix-like DNA-binding domain superfamily/Winged helix DNA-binding domain"/>
    <property type="match status" value="1"/>
</dbReference>
<evidence type="ECO:0000259" key="1">
    <source>
        <dbReference type="Pfam" id="PF13358"/>
    </source>
</evidence>
<keyword evidence="3" id="KW-1185">Reference proteome</keyword>
<comment type="caution">
    <text evidence="2">The sequence shown here is derived from an EMBL/GenBank/DDBJ whole genome shotgun (WGS) entry which is preliminary data.</text>
</comment>
<dbReference type="EMBL" id="JWZT01004359">
    <property type="protein sequence ID" value="KII64270.1"/>
    <property type="molecule type" value="Genomic_DNA"/>
</dbReference>
<dbReference type="AlphaFoldDB" id="A0A0C2MIU3"/>
<dbReference type="Proteomes" id="UP000031668">
    <property type="component" value="Unassembled WGS sequence"/>
</dbReference>
<evidence type="ECO:0000313" key="3">
    <source>
        <dbReference type="Proteomes" id="UP000031668"/>
    </source>
</evidence>
<name>A0A0C2MIU3_THEKT</name>
<dbReference type="InterPro" id="IPR036388">
    <property type="entry name" value="WH-like_DNA-bd_sf"/>
</dbReference>
<dbReference type="OrthoDB" id="5977738at2759"/>
<accession>A0A0C2MIU3</accession>
<proteinExistence type="predicted"/>
<dbReference type="Pfam" id="PF13358">
    <property type="entry name" value="DDE_3"/>
    <property type="match status" value="1"/>
</dbReference>
<reference evidence="2 3" key="1">
    <citation type="journal article" date="2014" name="Genome Biol. Evol.">
        <title>The genome of the myxosporean Thelohanellus kitauei shows adaptations to nutrient acquisition within its fish host.</title>
        <authorList>
            <person name="Yang Y."/>
            <person name="Xiong J."/>
            <person name="Zhou Z."/>
            <person name="Huo F."/>
            <person name="Miao W."/>
            <person name="Ran C."/>
            <person name="Liu Y."/>
            <person name="Zhang J."/>
            <person name="Feng J."/>
            <person name="Wang M."/>
            <person name="Wang M."/>
            <person name="Wang L."/>
            <person name="Yao B."/>
        </authorList>
    </citation>
    <scope>NUCLEOTIDE SEQUENCE [LARGE SCALE GENOMIC DNA]</scope>
    <source>
        <strain evidence="2">Wuqing</strain>
    </source>
</reference>
<organism evidence="2 3">
    <name type="scientific">Thelohanellus kitauei</name>
    <name type="common">Myxosporean</name>
    <dbReference type="NCBI Taxonomy" id="669202"/>
    <lineage>
        <taxon>Eukaryota</taxon>
        <taxon>Metazoa</taxon>
        <taxon>Cnidaria</taxon>
        <taxon>Myxozoa</taxon>
        <taxon>Myxosporea</taxon>
        <taxon>Bivalvulida</taxon>
        <taxon>Platysporina</taxon>
        <taxon>Myxobolidae</taxon>
        <taxon>Thelohanellus</taxon>
    </lineage>
</organism>
<evidence type="ECO:0000313" key="2">
    <source>
        <dbReference type="EMBL" id="KII64270.1"/>
    </source>
</evidence>
<gene>
    <name evidence="2" type="ORF">RF11_10938</name>
</gene>